<protein>
    <recommendedName>
        <fullName evidence="5">RanBP2-type domain-containing protein</fullName>
    </recommendedName>
</protein>
<gene>
    <name evidence="6" type="ORF">PHLCEN_2v3059</name>
</gene>
<evidence type="ECO:0000259" key="5">
    <source>
        <dbReference type="PROSITE" id="PS01358"/>
    </source>
</evidence>
<evidence type="ECO:0000256" key="3">
    <source>
        <dbReference type="ARBA" id="ARBA00022833"/>
    </source>
</evidence>
<comment type="caution">
    <text evidence="6">The sequence shown here is derived from an EMBL/GenBank/DDBJ whole genome shotgun (WGS) entry which is preliminary data.</text>
</comment>
<dbReference type="Proteomes" id="UP000186601">
    <property type="component" value="Unassembled WGS sequence"/>
</dbReference>
<dbReference type="GO" id="GO:0008270">
    <property type="term" value="F:zinc ion binding"/>
    <property type="evidence" value="ECO:0007669"/>
    <property type="project" value="UniProtKB-KW"/>
</dbReference>
<keyword evidence="3" id="KW-0862">Zinc</keyword>
<evidence type="ECO:0000256" key="1">
    <source>
        <dbReference type="ARBA" id="ARBA00022723"/>
    </source>
</evidence>
<evidence type="ECO:0000256" key="2">
    <source>
        <dbReference type="ARBA" id="ARBA00022771"/>
    </source>
</evidence>
<dbReference type="InterPro" id="IPR001876">
    <property type="entry name" value="Znf_RanBP2"/>
</dbReference>
<name>A0A2R6R7B6_9APHY</name>
<keyword evidence="2" id="KW-0863">Zinc-finger</keyword>
<dbReference type="InterPro" id="IPR036443">
    <property type="entry name" value="Znf_RanBP2_sf"/>
</dbReference>
<dbReference type="OrthoDB" id="448399at2759"/>
<keyword evidence="1" id="KW-0479">Metal-binding</keyword>
<dbReference type="Gene3D" id="4.10.1060.10">
    <property type="entry name" value="Zinc finger, RanBP2-type"/>
    <property type="match status" value="1"/>
</dbReference>
<dbReference type="SUPFAM" id="SSF90209">
    <property type="entry name" value="Ran binding protein zinc finger-like"/>
    <property type="match status" value="1"/>
</dbReference>
<feature type="domain" description="RanBP2-type" evidence="5">
    <location>
        <begin position="167"/>
        <end position="186"/>
    </location>
</feature>
<proteinExistence type="predicted"/>
<reference evidence="6 7" key="1">
    <citation type="submission" date="2018-02" db="EMBL/GenBank/DDBJ databases">
        <title>Genome sequence of the basidiomycete white-rot fungus Phlebia centrifuga.</title>
        <authorList>
            <person name="Granchi Z."/>
            <person name="Peng M."/>
            <person name="de Vries R.P."/>
            <person name="Hilden K."/>
            <person name="Makela M.R."/>
            <person name="Grigoriev I."/>
            <person name="Riley R."/>
        </authorList>
    </citation>
    <scope>NUCLEOTIDE SEQUENCE [LARGE SCALE GENOMIC DNA]</scope>
    <source>
        <strain evidence="6 7">FBCC195</strain>
    </source>
</reference>
<evidence type="ECO:0000313" key="7">
    <source>
        <dbReference type="Proteomes" id="UP000186601"/>
    </source>
</evidence>
<keyword evidence="7" id="KW-1185">Reference proteome</keyword>
<evidence type="ECO:0000313" key="6">
    <source>
        <dbReference type="EMBL" id="PSS22632.1"/>
    </source>
</evidence>
<sequence length="404" mass="43964">MACIGCGNSRMYNGPSGAGYPHHPPPPPPHRGPHIQIPHMPHHMSPRFISPTDEHRPFPLPRQPMSRNASPSRGLHISSAPQSPIGPLKAPAPSYPLLTPSGHALSAGGRVRNISHDPLCPCIMYWPDNEPLPDRGQIRPLGSAVIQYPPIVNTGNKGAAEKQPGDWVCLTCNYLNWRRRKVCQTCYPYAEGNGDSISQAVQAERIALLTNVLNQVEPPSHLTRRASVPVQNNQVFPPQSVIHANPAVQSSVGPLGYRTAGRSRSQMDLRTQYQDSLPIYQTPVYNRRGISPHSRVPSPTSALLPSCLQEIIQSPMHSSPATSSSSADLSFEDYDLSFELADQMLRQAQGARVYSTSSPAVSGSIWKLDGEETKTLKFSGPPTQNDLVMDLAGRMATGLSLITN</sequence>
<dbReference type="AlphaFoldDB" id="A0A2R6R7B6"/>
<dbReference type="EMBL" id="MLYV02000272">
    <property type="protein sequence ID" value="PSS22632.1"/>
    <property type="molecule type" value="Genomic_DNA"/>
</dbReference>
<organism evidence="6 7">
    <name type="scientific">Hermanssonia centrifuga</name>
    <dbReference type="NCBI Taxonomy" id="98765"/>
    <lineage>
        <taxon>Eukaryota</taxon>
        <taxon>Fungi</taxon>
        <taxon>Dikarya</taxon>
        <taxon>Basidiomycota</taxon>
        <taxon>Agaricomycotina</taxon>
        <taxon>Agaricomycetes</taxon>
        <taxon>Polyporales</taxon>
        <taxon>Meruliaceae</taxon>
        <taxon>Hermanssonia</taxon>
    </lineage>
</organism>
<dbReference type="PROSITE" id="PS01358">
    <property type="entry name" value="ZF_RANBP2_1"/>
    <property type="match status" value="1"/>
</dbReference>
<feature type="region of interest" description="Disordered" evidence="4">
    <location>
        <begin position="17"/>
        <end position="93"/>
    </location>
</feature>
<dbReference type="STRING" id="98765.A0A2R6R7B6"/>
<evidence type="ECO:0000256" key="4">
    <source>
        <dbReference type="SAM" id="MobiDB-lite"/>
    </source>
</evidence>
<accession>A0A2R6R7B6</accession>